<accession>A0A7L1G1S8</accession>
<reference evidence="2 3" key="1">
    <citation type="submission" date="2019-09" db="EMBL/GenBank/DDBJ databases">
        <title>Bird 10,000 Genomes (B10K) Project - Family phase.</title>
        <authorList>
            <person name="Zhang G."/>
        </authorList>
    </citation>
    <scope>NUCLEOTIDE SEQUENCE [LARGE SCALE GENOMIC DNA]</scope>
    <source>
        <strain evidence="2">B10K-DU-001-78</strain>
        <tissue evidence="2">Muscle</tissue>
    </source>
</reference>
<dbReference type="InterPro" id="IPR056871">
    <property type="entry name" value="WH_TTC3"/>
</dbReference>
<protein>
    <submittedName>
        <fullName evidence="2">TTC3 ligase</fullName>
    </submittedName>
</protein>
<dbReference type="Pfam" id="PF24812">
    <property type="entry name" value="WHD_TTC3"/>
    <property type="match status" value="1"/>
</dbReference>
<comment type="caution">
    <text evidence="2">The sequence shown here is derived from an EMBL/GenBank/DDBJ whole genome shotgun (WGS) entry which is preliminary data.</text>
</comment>
<dbReference type="EMBL" id="VXBD01001917">
    <property type="protein sequence ID" value="NXN08003.1"/>
    <property type="molecule type" value="Genomic_DNA"/>
</dbReference>
<evidence type="ECO:0000259" key="1">
    <source>
        <dbReference type="Pfam" id="PF24812"/>
    </source>
</evidence>
<sequence length="101" mass="11812">PFAIPQYLQAQTEEFEALMGYSNSNRYQKMLDETCEILYECFSHLLEQHGPLEMNDKLLVEEYECFPEEIQKIVEDEGGLKSVLLKSCRFVMVDNLIGLRK</sequence>
<evidence type="ECO:0000313" key="3">
    <source>
        <dbReference type="Proteomes" id="UP000557230"/>
    </source>
</evidence>
<dbReference type="PANTHER" id="PTHR17550">
    <property type="entry name" value="E3 UBIQUITIN-PROTEIN LIGASE TTC3"/>
    <property type="match status" value="1"/>
</dbReference>
<dbReference type="AlphaFoldDB" id="A0A7L1G1S8"/>
<evidence type="ECO:0000313" key="2">
    <source>
        <dbReference type="EMBL" id="NXN08003.1"/>
    </source>
</evidence>
<dbReference type="PANTHER" id="PTHR17550:SF4">
    <property type="entry name" value="E3 UBIQUITIN-PROTEIN LIGASE TTC3"/>
    <property type="match status" value="1"/>
</dbReference>
<dbReference type="Proteomes" id="UP000557230">
    <property type="component" value="Unassembled WGS sequence"/>
</dbReference>
<feature type="non-terminal residue" evidence="2">
    <location>
        <position position="101"/>
    </location>
</feature>
<name>A0A7L1G1S8_9PICI</name>
<keyword evidence="3" id="KW-1185">Reference proteome</keyword>
<organism evidence="2 3">
    <name type="scientific">Indicator maculatus</name>
    <name type="common">spotted honeyguide</name>
    <dbReference type="NCBI Taxonomy" id="545262"/>
    <lineage>
        <taxon>Eukaryota</taxon>
        <taxon>Metazoa</taxon>
        <taxon>Chordata</taxon>
        <taxon>Craniata</taxon>
        <taxon>Vertebrata</taxon>
        <taxon>Euteleostomi</taxon>
        <taxon>Archelosauria</taxon>
        <taxon>Archosauria</taxon>
        <taxon>Dinosauria</taxon>
        <taxon>Saurischia</taxon>
        <taxon>Theropoda</taxon>
        <taxon>Coelurosauria</taxon>
        <taxon>Aves</taxon>
        <taxon>Neognathae</taxon>
        <taxon>Neoaves</taxon>
        <taxon>Telluraves</taxon>
        <taxon>Coraciimorphae</taxon>
        <taxon>Piciformes</taxon>
        <taxon>Indicatoridae</taxon>
        <taxon>Indicator</taxon>
    </lineage>
</organism>
<dbReference type="OrthoDB" id="8062037at2759"/>
<feature type="domain" description="E3 ubiquitin-protein ligase TTC3 winged helix turn helix" evidence="1">
    <location>
        <begin position="2"/>
        <end position="101"/>
    </location>
</feature>
<dbReference type="GO" id="GO:0016874">
    <property type="term" value="F:ligase activity"/>
    <property type="evidence" value="ECO:0007669"/>
    <property type="project" value="UniProtKB-KW"/>
</dbReference>
<keyword evidence="2" id="KW-0436">Ligase</keyword>
<feature type="non-terminal residue" evidence="2">
    <location>
        <position position="1"/>
    </location>
</feature>
<proteinExistence type="predicted"/>
<gene>
    <name evidence="2" type="primary">Ttc3_1</name>
    <name evidence="2" type="ORF">INDMAC_R00975</name>
</gene>